<keyword evidence="4" id="KW-0804">Transcription</keyword>
<comment type="similarity">
    <text evidence="2">Belongs to the SNF5 family.</text>
</comment>
<reference evidence="7 8" key="1">
    <citation type="submission" date="2016-05" db="EMBL/GenBank/DDBJ databases">
        <title>Comparative analysis of secretome profiles of manganese(II)-oxidizing ascomycete fungi.</title>
        <authorList>
            <consortium name="DOE Joint Genome Institute"/>
            <person name="Zeiner C.A."/>
            <person name="Purvine S.O."/>
            <person name="Zink E.M."/>
            <person name="Wu S."/>
            <person name="Pasa-Tolic L."/>
            <person name="Chaput D.L."/>
            <person name="Haridas S."/>
            <person name="Grigoriev I.V."/>
            <person name="Santelli C.M."/>
            <person name="Hansel C.M."/>
        </authorList>
    </citation>
    <scope>NUCLEOTIDE SEQUENCE [LARGE SCALE GENOMIC DNA]</scope>
    <source>
        <strain evidence="7 8">AP3s5-JAC2a</strain>
    </source>
</reference>
<dbReference type="AlphaFoldDB" id="A0A177D1E6"/>
<dbReference type="GeneID" id="28765227"/>
<dbReference type="InterPro" id="IPR006939">
    <property type="entry name" value="SNF5"/>
</dbReference>
<dbReference type="PANTHER" id="PTHR10019">
    <property type="entry name" value="SNF5"/>
    <property type="match status" value="1"/>
</dbReference>
<accession>A0A177D1E6</accession>
<dbReference type="Proteomes" id="UP000077069">
    <property type="component" value="Unassembled WGS sequence"/>
</dbReference>
<gene>
    <name evidence="7" type="ORF">CC84DRAFT_1201813</name>
</gene>
<dbReference type="STRING" id="1460663.A0A177D1E6"/>
<evidence type="ECO:0000256" key="5">
    <source>
        <dbReference type="ARBA" id="ARBA00023242"/>
    </source>
</evidence>
<feature type="compositionally biased region" description="Polar residues" evidence="6">
    <location>
        <begin position="540"/>
        <end position="560"/>
    </location>
</feature>
<evidence type="ECO:0000313" key="8">
    <source>
        <dbReference type="Proteomes" id="UP000077069"/>
    </source>
</evidence>
<dbReference type="RefSeq" id="XP_018043315.1">
    <property type="nucleotide sequence ID" value="XM_018181741.1"/>
</dbReference>
<organism evidence="7 8">
    <name type="scientific">Paraphaeosphaeria sporulosa</name>
    <dbReference type="NCBI Taxonomy" id="1460663"/>
    <lineage>
        <taxon>Eukaryota</taxon>
        <taxon>Fungi</taxon>
        <taxon>Dikarya</taxon>
        <taxon>Ascomycota</taxon>
        <taxon>Pezizomycotina</taxon>
        <taxon>Dothideomycetes</taxon>
        <taxon>Pleosporomycetidae</taxon>
        <taxon>Pleosporales</taxon>
        <taxon>Massarineae</taxon>
        <taxon>Didymosphaeriaceae</taxon>
        <taxon>Paraphaeosphaeria</taxon>
    </lineage>
</organism>
<evidence type="ECO:0000313" key="7">
    <source>
        <dbReference type="EMBL" id="OAG12950.1"/>
    </source>
</evidence>
<keyword evidence="3" id="KW-0805">Transcription regulation</keyword>
<evidence type="ECO:0000256" key="1">
    <source>
        <dbReference type="ARBA" id="ARBA00004123"/>
    </source>
</evidence>
<dbReference type="EMBL" id="KV441548">
    <property type="protein sequence ID" value="OAG12950.1"/>
    <property type="molecule type" value="Genomic_DNA"/>
</dbReference>
<comment type="subcellular location">
    <subcellularLocation>
        <location evidence="1">Nucleus</location>
    </subcellularLocation>
</comment>
<feature type="compositionally biased region" description="Gly residues" evidence="6">
    <location>
        <begin position="588"/>
        <end position="597"/>
    </location>
</feature>
<proteinExistence type="inferred from homology"/>
<name>A0A177D1E6_9PLEO</name>
<dbReference type="InParanoid" id="A0A177D1E6"/>
<feature type="region of interest" description="Disordered" evidence="6">
    <location>
        <begin position="540"/>
        <end position="598"/>
    </location>
</feature>
<dbReference type="GO" id="GO:0000228">
    <property type="term" value="C:nuclear chromosome"/>
    <property type="evidence" value="ECO:0007669"/>
    <property type="project" value="InterPro"/>
</dbReference>
<dbReference type="Pfam" id="PF04855">
    <property type="entry name" value="SNF5"/>
    <property type="match status" value="1"/>
</dbReference>
<evidence type="ECO:0000256" key="2">
    <source>
        <dbReference type="ARBA" id="ARBA00010239"/>
    </source>
</evidence>
<keyword evidence="5" id="KW-0539">Nucleus</keyword>
<sequence length="667" mass="73387">MVKATLDSPSPALAAGGVPRPFGACREASRKIDAARATAFTTIEGKAIATLTASRRFHTCGFPPLRTRQRAIATMFTSTGRTAPPQAFISTYAPRLRSYGNSLISPIVPPSNTLPVPRTTKRGTAVISYAEDGYDDNFEDDSDNPRRATGLRSLRRDETTLDKTAQIAALGKEIHAPVDVQGIWRDWMGRPKYTRTEKQVQVQAALPVTLIPIRIDMDIQAFRPDAPLPTPSNAREFGIDETLPAYRQPDMTPAYRLKDTFLWNLHEALMTPDQFAKIFVDEMDLPVDRKPQLIFNIATQIRQQLEEYAGVALHPLFHSTASPTVQGTTTAVPSQADLTQALPSRDGTSTPAATTTNGVATAVVNGNAPTNGTATPAAIPNGISASATALPSEDLHNPDDTYRCIVTLNVNLLNRLYSDKFEWSLLHPPGFAEMFAKVTCADLGLAGEWGPAMAHAIYEAVLRLKKEACENGGLVGDGEIDNDAVDPVIGAGWRYDPEHLCDEWEPKVEILSPEEIEKREGDRERQIRRLRRETARFSSTANMTGTPQNDFFANPEQTENMGRGERSKKKRRFRSLSPTGRDTPDVGSGYGGSGGGLTETERGNWKCAHCLIWGDAVWAVRDGPSGPRTLCANCGYLYERDKKLPPWSHNLFYGDWPKHFVPKFPTR</sequence>
<keyword evidence="8" id="KW-1185">Reference proteome</keyword>
<protein>
    <submittedName>
        <fullName evidence="7">SNF5-domain-containing protein</fullName>
    </submittedName>
</protein>
<dbReference type="OrthoDB" id="10258327at2759"/>
<dbReference type="GO" id="GO:0006338">
    <property type="term" value="P:chromatin remodeling"/>
    <property type="evidence" value="ECO:0007669"/>
    <property type="project" value="InterPro"/>
</dbReference>
<evidence type="ECO:0000256" key="6">
    <source>
        <dbReference type="SAM" id="MobiDB-lite"/>
    </source>
</evidence>
<evidence type="ECO:0000256" key="3">
    <source>
        <dbReference type="ARBA" id="ARBA00023015"/>
    </source>
</evidence>
<evidence type="ECO:0000256" key="4">
    <source>
        <dbReference type="ARBA" id="ARBA00023163"/>
    </source>
</evidence>